<evidence type="ECO:0000313" key="3">
    <source>
        <dbReference type="Proteomes" id="UP000641206"/>
    </source>
</evidence>
<dbReference type="Pfam" id="PF04230">
    <property type="entry name" value="PS_pyruv_trans"/>
    <property type="match status" value="1"/>
</dbReference>
<dbReference type="Proteomes" id="UP000641206">
    <property type="component" value="Unassembled WGS sequence"/>
</dbReference>
<dbReference type="InterPro" id="IPR007345">
    <property type="entry name" value="Polysacch_pyruvyl_Trfase"/>
</dbReference>
<evidence type="ECO:0000313" key="2">
    <source>
        <dbReference type="EMBL" id="GGP14035.1"/>
    </source>
</evidence>
<accession>A0ABQ2NYZ2</accession>
<reference evidence="3" key="1">
    <citation type="journal article" date="2019" name="Int. J. Syst. Evol. Microbiol.">
        <title>The Global Catalogue of Microorganisms (GCM) 10K type strain sequencing project: providing services to taxonomists for standard genome sequencing and annotation.</title>
        <authorList>
            <consortium name="The Broad Institute Genomics Platform"/>
            <consortium name="The Broad Institute Genome Sequencing Center for Infectious Disease"/>
            <person name="Wu L."/>
            <person name="Ma J."/>
        </authorList>
    </citation>
    <scope>NUCLEOTIDE SEQUENCE [LARGE SCALE GENOMIC DNA]</scope>
    <source>
        <strain evidence="3">CGMCC 1.7693</strain>
    </source>
</reference>
<gene>
    <name evidence="2" type="ORF">GCM10011346_36400</name>
</gene>
<proteinExistence type="predicted"/>
<organism evidence="2 3">
    <name type="scientific">Oceanobacillus neutriphilus</name>
    <dbReference type="NCBI Taxonomy" id="531815"/>
    <lineage>
        <taxon>Bacteria</taxon>
        <taxon>Bacillati</taxon>
        <taxon>Bacillota</taxon>
        <taxon>Bacilli</taxon>
        <taxon>Bacillales</taxon>
        <taxon>Bacillaceae</taxon>
        <taxon>Oceanobacillus</taxon>
    </lineage>
</organism>
<keyword evidence="3" id="KW-1185">Reference proteome</keyword>
<comment type="caution">
    <text evidence="2">The sequence shown here is derived from an EMBL/GenBank/DDBJ whole genome shotgun (WGS) entry which is preliminary data.</text>
</comment>
<evidence type="ECO:0000259" key="1">
    <source>
        <dbReference type="Pfam" id="PF04230"/>
    </source>
</evidence>
<dbReference type="EMBL" id="BMLW01000011">
    <property type="protein sequence ID" value="GGP14035.1"/>
    <property type="molecule type" value="Genomic_DNA"/>
</dbReference>
<feature type="domain" description="Polysaccharide pyruvyl transferase" evidence="1">
    <location>
        <begin position="13"/>
        <end position="307"/>
    </location>
</feature>
<name>A0ABQ2NYZ2_9BACI</name>
<protein>
    <recommendedName>
        <fullName evidence="1">Polysaccharide pyruvyl transferase domain-containing protein</fullName>
    </recommendedName>
</protein>
<dbReference type="RefSeq" id="WP_188735877.1">
    <property type="nucleotide sequence ID" value="NZ_BMLW01000011.1"/>
</dbReference>
<sequence>MKIYTITCHDAYNHGASLQAFALLRYLTKCGHDVEVIDYKPAYLSNHYNLFRIDNSKWDTNLLTKLIYLGIKVPLRIPGFKRKRAFDQFTASYLTLTKCQYHSNEELKDKLPERDVYLCGSDQIWNSLYQNGKDPAFYLEFVPEGKIKASFAASFATEEIAPDLAPIVQKRIKRLDGISVREKSGINILNKMGIYNGKQVVDPALLLSREEWNEIGKKQFHDKYILVYDFDNNSLIKEVAVKISKEKDLKIYSINPGKVNYADKYFRHVGPDVFISLVRDAAFIISNSFHAAVFSVLYQKNFAIVNREESINTRMRDFLEDLKLESRLINPHYKMKDLLNPINYKESELILNEKITQSKFYLENVLHPGEAAEPSLSENG</sequence>